<evidence type="ECO:0000256" key="3">
    <source>
        <dbReference type="ARBA" id="ARBA00022603"/>
    </source>
</evidence>
<sequence>MIYLIGLGIRKGDISYRAIELLKNLDKIYLDSYTVYINSYYKDYIKWLENIIDKKIIFADRALVEEQLEEIAKKEDVALLTIGDPLFATTHIYQFKDLIKDIIHAPSVLNYIYNLGLSPYRFGRIISIPHPSKGLYDIESKIEVNLKNDLHTLILLDTDPVLDYKTAIKVYNLDKYCTIAVSIGEKIVYGKEIDAPPPHALIIPAKLMHYEKDFIQC</sequence>
<dbReference type="GO" id="GO:0004164">
    <property type="term" value="F:diphthine synthase activity"/>
    <property type="evidence" value="ECO:0007669"/>
    <property type="project" value="InterPro"/>
</dbReference>
<dbReference type="GO" id="GO:0032259">
    <property type="term" value="P:methylation"/>
    <property type="evidence" value="ECO:0007669"/>
    <property type="project" value="UniProtKB-KW"/>
</dbReference>
<dbReference type="InterPro" id="IPR014776">
    <property type="entry name" value="4pyrrole_Mease_sub2"/>
</dbReference>
<dbReference type="Gene3D" id="3.40.1010.10">
    <property type="entry name" value="Cobalt-precorrin-4 Transmethylase, Domain 1"/>
    <property type="match status" value="1"/>
</dbReference>
<feature type="binding site" evidence="6">
    <location>
        <begin position="107"/>
        <end position="108"/>
    </location>
    <ligand>
        <name>S-adenosyl-L-methionine</name>
        <dbReference type="ChEBI" id="CHEBI:59789"/>
    </ligand>
</feature>
<dbReference type="InterPro" id="IPR004551">
    <property type="entry name" value="Dphthn_synthase"/>
</dbReference>
<keyword evidence="3" id="KW-0489">Methyltransferase</keyword>
<dbReference type="SUPFAM" id="SSF53790">
    <property type="entry name" value="Tetrapyrrole methylase"/>
    <property type="match status" value="1"/>
</dbReference>
<comment type="pathway">
    <text evidence="1">Protein modification; peptidyl-diphthamide biosynthesis.</text>
</comment>
<feature type="binding site" evidence="6">
    <location>
        <position position="9"/>
    </location>
    <ligand>
        <name>S-adenosyl-L-methionine</name>
        <dbReference type="ChEBI" id="CHEBI:59789"/>
    </ligand>
</feature>
<comment type="similarity">
    <text evidence="2">Belongs to the diphthine synthase family.</text>
</comment>
<keyword evidence="4" id="KW-0808">Transferase</keyword>
<evidence type="ECO:0000256" key="1">
    <source>
        <dbReference type="ARBA" id="ARBA00005156"/>
    </source>
</evidence>
<name>Q74N26_NANEQ</name>
<dbReference type="PANTHER" id="PTHR10882:SF0">
    <property type="entry name" value="DIPHTHINE METHYL ESTER SYNTHASE"/>
    <property type="match status" value="1"/>
</dbReference>
<protein>
    <submittedName>
        <fullName evidence="8">NEQ422</fullName>
    </submittedName>
</protein>
<dbReference type="HOGENOM" id="CLU_066040_0_0_2"/>
<evidence type="ECO:0000313" key="9">
    <source>
        <dbReference type="Proteomes" id="UP000000578"/>
    </source>
</evidence>
<dbReference type="UniPathway" id="UPA00559"/>
<keyword evidence="5 6" id="KW-0949">S-adenosyl-L-methionine</keyword>
<dbReference type="InterPro" id="IPR035996">
    <property type="entry name" value="4pyrrol_Methylase_sf"/>
</dbReference>
<dbReference type="BioCyc" id="NEQU228908:GJB6-450-MONOMER"/>
<dbReference type="EMBL" id="AE017199">
    <property type="protein sequence ID" value="AAR39267.1"/>
    <property type="molecule type" value="Genomic_DNA"/>
</dbReference>
<evidence type="ECO:0000259" key="7">
    <source>
        <dbReference type="Pfam" id="PF00590"/>
    </source>
</evidence>
<dbReference type="Gene3D" id="3.30.950.10">
    <property type="entry name" value="Methyltransferase, Cobalt-precorrin-4 Transmethylase, Domain 2"/>
    <property type="match status" value="1"/>
</dbReference>
<reference evidence="8 9" key="1">
    <citation type="journal article" date="2003" name="Proc. Natl. Acad. Sci. U.S.A.">
        <title>The genome of Nanoarchaeum equitans: insights into early archaeal evolution and derived parasitism.</title>
        <authorList>
            <person name="Waters E."/>
            <person name="Hohn M.J."/>
            <person name="Ahel I."/>
            <person name="Graham D.E."/>
            <person name="Adams M.D."/>
            <person name="Barnstead M."/>
            <person name="Beeson K.Y."/>
            <person name="Bibbs L."/>
            <person name="Bolanos R."/>
            <person name="Keller M."/>
            <person name="Kretz K."/>
            <person name="Lin X."/>
            <person name="Mathur E."/>
            <person name="Ni J."/>
            <person name="Podar M."/>
            <person name="Richardson T."/>
            <person name="Sutton G.G."/>
            <person name="Simon M."/>
            <person name="Soll D."/>
            <person name="Stetter K.O."/>
            <person name="Short J.M."/>
            <person name="Noordewier M."/>
        </authorList>
    </citation>
    <scope>NUCLEOTIDE SEQUENCE [LARGE SCALE GENOMIC DNA]</scope>
    <source>
        <strain evidence="8 9">Kin4-M</strain>
    </source>
</reference>
<evidence type="ECO:0000256" key="2">
    <source>
        <dbReference type="ARBA" id="ARBA00006729"/>
    </source>
</evidence>
<keyword evidence="9" id="KW-1185">Reference proteome</keyword>
<dbReference type="KEGG" id="neq:NEQ422"/>
<dbReference type="PIRSF" id="PIRSF036432">
    <property type="entry name" value="Diphthine_synth"/>
    <property type="match status" value="1"/>
</dbReference>
<feature type="binding site" evidence="6">
    <location>
        <position position="84"/>
    </location>
    <ligand>
        <name>S-adenosyl-L-methionine</name>
        <dbReference type="ChEBI" id="CHEBI:59789"/>
    </ligand>
</feature>
<gene>
    <name evidence="8" type="ordered locus">NEQ422</name>
</gene>
<dbReference type="STRING" id="228908.NEQ422"/>
<proteinExistence type="inferred from homology"/>
<dbReference type="PANTHER" id="PTHR10882">
    <property type="entry name" value="DIPHTHINE SYNTHASE"/>
    <property type="match status" value="1"/>
</dbReference>
<dbReference type="InterPro" id="IPR000878">
    <property type="entry name" value="4pyrrol_Mease"/>
</dbReference>
<dbReference type="GO" id="GO:0017183">
    <property type="term" value="P:protein histidyl modification to diphthamide"/>
    <property type="evidence" value="ECO:0007669"/>
    <property type="project" value="UniProtKB-UniPathway"/>
</dbReference>
<dbReference type="Proteomes" id="UP000000578">
    <property type="component" value="Chromosome"/>
</dbReference>
<accession>Q74N26</accession>
<organism evidence="8 9">
    <name type="scientific">Nanoarchaeum equitans (strain Kin4-M)</name>
    <dbReference type="NCBI Taxonomy" id="228908"/>
    <lineage>
        <taxon>Archaea</taxon>
        <taxon>Nanobdellota</taxon>
        <taxon>Candidatus Nanoarchaeia</taxon>
        <taxon>Nanoarchaeales</taxon>
        <taxon>Nanoarchaeaceae</taxon>
        <taxon>Nanoarchaeum</taxon>
    </lineage>
</organism>
<dbReference type="EnsemblBacteria" id="AAR39267">
    <property type="protein sequence ID" value="AAR39267"/>
    <property type="gene ID" value="NEQ422"/>
</dbReference>
<feature type="binding site" evidence="6">
    <location>
        <position position="156"/>
    </location>
    <ligand>
        <name>S-adenosyl-L-methionine</name>
        <dbReference type="ChEBI" id="CHEBI:59789"/>
    </ligand>
</feature>
<evidence type="ECO:0000313" key="8">
    <source>
        <dbReference type="EMBL" id="AAR39267.1"/>
    </source>
</evidence>
<evidence type="ECO:0000256" key="4">
    <source>
        <dbReference type="ARBA" id="ARBA00022679"/>
    </source>
</evidence>
<dbReference type="Pfam" id="PF00590">
    <property type="entry name" value="TP_methylase"/>
    <property type="match status" value="1"/>
</dbReference>
<dbReference type="InterPro" id="IPR014777">
    <property type="entry name" value="4pyrrole_Mease_sub1"/>
</dbReference>
<evidence type="ECO:0000256" key="6">
    <source>
        <dbReference type="PIRSR" id="PIRSR036432-1"/>
    </source>
</evidence>
<feature type="domain" description="Tetrapyrrole methylase" evidence="7">
    <location>
        <begin position="1"/>
        <end position="158"/>
    </location>
</feature>
<dbReference type="AlphaFoldDB" id="Q74N26"/>
<evidence type="ECO:0000256" key="5">
    <source>
        <dbReference type="ARBA" id="ARBA00022691"/>
    </source>
</evidence>